<dbReference type="EMBL" id="GEDC01004897">
    <property type="protein sequence ID" value="JAS32401.1"/>
    <property type="molecule type" value="Transcribed_RNA"/>
</dbReference>
<comment type="subcellular location">
    <subcellularLocation>
        <location evidence="1">Membrane</location>
        <topology evidence="1">Multi-pass membrane protein</topology>
    </subcellularLocation>
</comment>
<protein>
    <submittedName>
        <fullName evidence="9">Uncharacterized protein</fullName>
    </submittedName>
</protein>
<keyword evidence="3 8" id="KW-0812">Transmembrane</keyword>
<evidence type="ECO:0000313" key="9">
    <source>
        <dbReference type="EMBL" id="JAS32401.1"/>
    </source>
</evidence>
<evidence type="ECO:0000256" key="2">
    <source>
        <dbReference type="ARBA" id="ARBA00008141"/>
    </source>
</evidence>
<dbReference type="InterPro" id="IPR007007">
    <property type="entry name" value="Ninjurin"/>
</dbReference>
<feature type="transmembrane region" description="Helical" evidence="8">
    <location>
        <begin position="182"/>
        <end position="202"/>
    </location>
</feature>
<keyword evidence="4" id="KW-0130">Cell adhesion</keyword>
<feature type="region of interest" description="Disordered" evidence="7">
    <location>
        <begin position="25"/>
        <end position="77"/>
    </location>
</feature>
<evidence type="ECO:0000256" key="1">
    <source>
        <dbReference type="ARBA" id="ARBA00004141"/>
    </source>
</evidence>
<evidence type="ECO:0000256" key="6">
    <source>
        <dbReference type="ARBA" id="ARBA00023136"/>
    </source>
</evidence>
<proteinExistence type="inferred from homology"/>
<name>A0A1B6E3A8_9HEMI</name>
<evidence type="ECO:0000256" key="3">
    <source>
        <dbReference type="ARBA" id="ARBA00022692"/>
    </source>
</evidence>
<accession>A0A1B6E3A8</accession>
<dbReference type="GO" id="GO:0007155">
    <property type="term" value="P:cell adhesion"/>
    <property type="evidence" value="ECO:0007669"/>
    <property type="project" value="UniProtKB-KW"/>
</dbReference>
<feature type="transmembrane region" description="Helical" evidence="8">
    <location>
        <begin position="137"/>
        <end position="161"/>
    </location>
</feature>
<organism evidence="9">
    <name type="scientific">Clastoptera arizonana</name>
    <name type="common">Arizona spittle bug</name>
    <dbReference type="NCBI Taxonomy" id="38151"/>
    <lineage>
        <taxon>Eukaryota</taxon>
        <taxon>Metazoa</taxon>
        <taxon>Ecdysozoa</taxon>
        <taxon>Arthropoda</taxon>
        <taxon>Hexapoda</taxon>
        <taxon>Insecta</taxon>
        <taxon>Pterygota</taxon>
        <taxon>Neoptera</taxon>
        <taxon>Paraneoptera</taxon>
        <taxon>Hemiptera</taxon>
        <taxon>Auchenorrhyncha</taxon>
        <taxon>Cercopoidea</taxon>
        <taxon>Clastopteridae</taxon>
        <taxon>Clastoptera</taxon>
    </lineage>
</organism>
<dbReference type="PANTHER" id="PTHR12316:SF20">
    <property type="entry name" value="NINJURIN-A"/>
    <property type="match status" value="1"/>
</dbReference>
<keyword evidence="5 8" id="KW-1133">Transmembrane helix</keyword>
<comment type="similarity">
    <text evidence="2">Belongs to the ninjurin family.</text>
</comment>
<dbReference type="GO" id="GO:0042246">
    <property type="term" value="P:tissue regeneration"/>
    <property type="evidence" value="ECO:0007669"/>
    <property type="project" value="InterPro"/>
</dbReference>
<evidence type="ECO:0000256" key="8">
    <source>
        <dbReference type="SAM" id="Phobius"/>
    </source>
</evidence>
<dbReference type="PANTHER" id="PTHR12316">
    <property type="entry name" value="NINJURIN-RELATED"/>
    <property type="match status" value="1"/>
</dbReference>
<gene>
    <name evidence="9" type="ORF">g.33052</name>
</gene>
<evidence type="ECO:0000256" key="7">
    <source>
        <dbReference type="SAM" id="MobiDB-lite"/>
    </source>
</evidence>
<evidence type="ECO:0000256" key="4">
    <source>
        <dbReference type="ARBA" id="ARBA00022889"/>
    </source>
</evidence>
<dbReference type="Pfam" id="PF04923">
    <property type="entry name" value="Ninjurin"/>
    <property type="match status" value="1"/>
</dbReference>
<dbReference type="GO" id="GO:0016020">
    <property type="term" value="C:membrane"/>
    <property type="evidence" value="ECO:0007669"/>
    <property type="project" value="UniProtKB-SubCell"/>
</dbReference>
<dbReference type="AlphaFoldDB" id="A0A1B6E3A8"/>
<keyword evidence="6 8" id="KW-0472">Membrane</keyword>
<evidence type="ECO:0000256" key="5">
    <source>
        <dbReference type="ARBA" id="ARBA00022989"/>
    </source>
</evidence>
<reference evidence="9" key="1">
    <citation type="submission" date="2015-12" db="EMBL/GenBank/DDBJ databases">
        <title>De novo transcriptome assembly of four potential Pierce s Disease insect vectors from Arizona vineyards.</title>
        <authorList>
            <person name="Tassone E.E."/>
        </authorList>
    </citation>
    <scope>NUCLEOTIDE SEQUENCE</scope>
</reference>
<sequence>MVISFSWKFQDMEFIEMPKQRAPLALREDDSLIPPIRPTSGPEFDDLNPKNGFSEADDMVPRPKEPSDSGIDDGFLPEGNFPNPEEPIIPGIDKKLPDLNVYQQKKTFAQGMMDLALLSANANQLRYILEAGKEHSYFYSSLFFVVTSITLQISVGILLLWNSRFNIKKEHHIIKANRINNITVTGIFLITILNVFISAFGLPENIPQKVHPT</sequence>